<gene>
    <name evidence="10" type="ORF">PTSG_05849</name>
</gene>
<proteinExistence type="inferred from homology"/>
<dbReference type="OrthoDB" id="6019623at2759"/>
<dbReference type="STRING" id="946362.F2UCZ0"/>
<evidence type="ECO:0000256" key="5">
    <source>
        <dbReference type="ARBA" id="ARBA00022692"/>
    </source>
</evidence>
<feature type="transmembrane region" description="Helical" evidence="9">
    <location>
        <begin position="535"/>
        <end position="552"/>
    </location>
</feature>
<dbReference type="KEGG" id="sre:PTSG_05849"/>
<sequence length="570" mass="62596">MTAKRKRRKDSRNKSHSSSDGSGSAATRWQGWLNTGLAVLCIAAAAICLPLAVRHLHEQARFFSALTTTEREISFTSEQAMYYAYFKKALMTIEDTPGMLPTKIMAAINAFVHDTRIEHPSSVNALQRFNVYPELVIATAMHIWRSVHAFIWGEQPQQTCMQYQQAGGSTYMTCTGAAVPIYFYINSVFGLQSLAIASLLFLVWEVSGNSAWSVIAAIIFIAVNFDEMTRVMWGPPLRESFGFPFWMAQVALITHALRQYRTRVPSALMAVHVCLLVAFAASWQFAPFALAVQMCALALLFALGALPRPLLVAFASSQTLAWGISIALQFFNAFMITSAYTATIIGLWVSVIALPLPDGRVWRFLRFPLFLITTAAAKAAPTLLLSHQQDSHVLDMLKAKFRLAPGTFHTKLYTCASAFDFLPAETYWRFTTSLVLPLAVIVVAASGIAQLRRLLRSDSNGHATSITAGLESARLFAAVMACGFFVLAVLVMRLKLFATPLVIVMASVAFSPEAVRQVLTRPFMFGMGTASLHKAISIGLISAVLFNGYGHVSRLASKQGEFNDASTLEL</sequence>
<evidence type="ECO:0000313" key="11">
    <source>
        <dbReference type="Proteomes" id="UP000007799"/>
    </source>
</evidence>
<feature type="transmembrane region" description="Helical" evidence="9">
    <location>
        <begin position="181"/>
        <end position="204"/>
    </location>
</feature>
<keyword evidence="7 9" id="KW-0472">Membrane</keyword>
<feature type="transmembrane region" description="Helical" evidence="9">
    <location>
        <begin position="326"/>
        <end position="355"/>
    </location>
</feature>
<dbReference type="eggNOG" id="KOG4587">
    <property type="taxonomic scope" value="Eukaryota"/>
</dbReference>
<dbReference type="InterPro" id="IPR018732">
    <property type="entry name" value="Dpy-19/Dpy-19-like"/>
</dbReference>
<dbReference type="PANTHER" id="PTHR31488:SF1">
    <property type="entry name" value="C-MANNOSYLTRANSFERASE DPY19L1"/>
    <property type="match status" value="1"/>
</dbReference>
<keyword evidence="5 9" id="KW-0812">Transmembrane</keyword>
<evidence type="ECO:0000256" key="1">
    <source>
        <dbReference type="ARBA" id="ARBA00004141"/>
    </source>
</evidence>
<evidence type="ECO:0000256" key="4">
    <source>
        <dbReference type="ARBA" id="ARBA00022679"/>
    </source>
</evidence>
<dbReference type="RefSeq" id="XP_004992742.1">
    <property type="nucleotide sequence ID" value="XM_004992685.1"/>
</dbReference>
<dbReference type="Proteomes" id="UP000007799">
    <property type="component" value="Unassembled WGS sequence"/>
</dbReference>
<feature type="transmembrane region" description="Helical" evidence="9">
    <location>
        <begin position="472"/>
        <end position="491"/>
    </location>
</feature>
<comment type="similarity">
    <text evidence="2">Belongs to the dpy-19 family.</text>
</comment>
<dbReference type="PANTHER" id="PTHR31488">
    <property type="entry name" value="DPY-19-LIKE 1, LIKE (H. SAPIENS)"/>
    <property type="match status" value="1"/>
</dbReference>
<feature type="region of interest" description="Disordered" evidence="8">
    <location>
        <begin position="1"/>
        <end position="26"/>
    </location>
</feature>
<dbReference type="GO" id="GO:0000030">
    <property type="term" value="F:mannosyltransferase activity"/>
    <property type="evidence" value="ECO:0007669"/>
    <property type="project" value="TreeGrafter"/>
</dbReference>
<dbReference type="Pfam" id="PF10034">
    <property type="entry name" value="Dpy19"/>
    <property type="match status" value="1"/>
</dbReference>
<dbReference type="GO" id="GO:0005637">
    <property type="term" value="C:nuclear inner membrane"/>
    <property type="evidence" value="ECO:0007669"/>
    <property type="project" value="TreeGrafter"/>
</dbReference>
<evidence type="ECO:0000256" key="7">
    <source>
        <dbReference type="ARBA" id="ARBA00023136"/>
    </source>
</evidence>
<feature type="compositionally biased region" description="Basic residues" evidence="8">
    <location>
        <begin position="1"/>
        <end position="15"/>
    </location>
</feature>
<feature type="transmembrane region" description="Helical" evidence="9">
    <location>
        <begin position="288"/>
        <end position="306"/>
    </location>
</feature>
<keyword evidence="4" id="KW-0808">Transferase</keyword>
<dbReference type="AlphaFoldDB" id="F2UCZ0"/>
<protein>
    <submittedName>
        <fullName evidence="10">Uncharacterized protein</fullName>
    </submittedName>
</protein>
<organism evidence="11">
    <name type="scientific">Salpingoeca rosetta (strain ATCC 50818 / BSB-021)</name>
    <dbReference type="NCBI Taxonomy" id="946362"/>
    <lineage>
        <taxon>Eukaryota</taxon>
        <taxon>Choanoflagellata</taxon>
        <taxon>Craspedida</taxon>
        <taxon>Salpingoecidae</taxon>
        <taxon>Salpingoeca</taxon>
    </lineage>
</organism>
<evidence type="ECO:0000256" key="2">
    <source>
        <dbReference type="ARBA" id="ARBA00008744"/>
    </source>
</evidence>
<evidence type="ECO:0000256" key="9">
    <source>
        <dbReference type="SAM" id="Phobius"/>
    </source>
</evidence>
<keyword evidence="6 9" id="KW-1133">Transmembrane helix</keyword>
<evidence type="ECO:0000256" key="6">
    <source>
        <dbReference type="ARBA" id="ARBA00022989"/>
    </source>
</evidence>
<evidence type="ECO:0000256" key="8">
    <source>
        <dbReference type="SAM" id="MobiDB-lite"/>
    </source>
</evidence>
<reference evidence="10" key="1">
    <citation type="submission" date="2009-08" db="EMBL/GenBank/DDBJ databases">
        <title>Annotation of Salpingoeca rosetta.</title>
        <authorList>
            <consortium name="The Broad Institute Genome Sequencing Platform"/>
            <person name="Russ C."/>
            <person name="Cuomo C."/>
            <person name="Burger G."/>
            <person name="Gray M.W."/>
            <person name="Holland P.W.H."/>
            <person name="King N."/>
            <person name="Lang F.B.F."/>
            <person name="Roger A.J."/>
            <person name="Ruiz-Trillo I."/>
            <person name="Young S.K."/>
            <person name="Zeng Q."/>
            <person name="Gargeya S."/>
            <person name="Alvarado L."/>
            <person name="Berlin A."/>
            <person name="Chapman S.B."/>
            <person name="Chen Z."/>
            <person name="Freedman E."/>
            <person name="Gellesch M."/>
            <person name="Goldberg J."/>
            <person name="Griggs A."/>
            <person name="Gujja S."/>
            <person name="Heilman E."/>
            <person name="Heiman D."/>
            <person name="Howarth C."/>
            <person name="Mehta T."/>
            <person name="Neiman D."/>
            <person name="Pearson M."/>
            <person name="Roberts A."/>
            <person name="Saif S."/>
            <person name="Shea T."/>
            <person name="Shenoy N."/>
            <person name="Sisk P."/>
            <person name="Stolte C."/>
            <person name="Sykes S."/>
            <person name="White J."/>
            <person name="Yandava C."/>
            <person name="Haas B."/>
            <person name="Nusbaum C."/>
            <person name="Birren B."/>
        </authorList>
    </citation>
    <scope>NUCLEOTIDE SEQUENCE [LARGE SCALE GENOMIC DNA]</scope>
    <source>
        <strain evidence="10">ATCC 50818</strain>
    </source>
</reference>
<dbReference type="EMBL" id="GL832969">
    <property type="protein sequence ID" value="EGD74485.1"/>
    <property type="molecule type" value="Genomic_DNA"/>
</dbReference>
<dbReference type="GeneID" id="16073313"/>
<feature type="transmembrane region" description="Helical" evidence="9">
    <location>
        <begin position="264"/>
        <end position="281"/>
    </location>
</feature>
<dbReference type="FunCoup" id="F2UCZ0">
    <property type="interactions" value="721"/>
</dbReference>
<dbReference type="InParanoid" id="F2UCZ0"/>
<feature type="transmembrane region" description="Helical" evidence="9">
    <location>
        <begin position="241"/>
        <end position="258"/>
    </location>
</feature>
<feature type="transmembrane region" description="Helical" evidence="9">
    <location>
        <begin position="427"/>
        <end position="451"/>
    </location>
</feature>
<feature type="transmembrane region" description="Helical" evidence="9">
    <location>
        <begin position="210"/>
        <end position="229"/>
    </location>
</feature>
<comment type="subcellular location">
    <subcellularLocation>
        <location evidence="1">Membrane</location>
        <topology evidence="1">Multi-pass membrane protein</topology>
    </subcellularLocation>
</comment>
<keyword evidence="11" id="KW-1185">Reference proteome</keyword>
<keyword evidence="3" id="KW-0328">Glycosyltransferase</keyword>
<name>F2UCZ0_SALR5</name>
<feature type="transmembrane region" description="Helical" evidence="9">
    <location>
        <begin position="32"/>
        <end position="53"/>
    </location>
</feature>
<evidence type="ECO:0000256" key="3">
    <source>
        <dbReference type="ARBA" id="ARBA00022676"/>
    </source>
</evidence>
<evidence type="ECO:0000313" key="10">
    <source>
        <dbReference type="EMBL" id="EGD74485.1"/>
    </source>
</evidence>
<accession>F2UCZ0</accession>